<accession>A0A7C9E6Y6</accession>
<protein>
    <submittedName>
        <fullName evidence="1">Uncharacterized protein</fullName>
    </submittedName>
</protein>
<dbReference type="AlphaFoldDB" id="A0A7C9E6Y6"/>
<reference evidence="1" key="2">
    <citation type="submission" date="2020-07" db="EMBL/GenBank/DDBJ databases">
        <authorList>
            <person name="Vera ALvarez R."/>
            <person name="Arias-Moreno D.M."/>
            <person name="Jimenez-Jacinto V."/>
            <person name="Jimenez-Bremont J.F."/>
            <person name="Swaminathan K."/>
            <person name="Moose S.P."/>
            <person name="Guerrero-Gonzalez M.L."/>
            <person name="Marino-Ramirez L."/>
            <person name="Landsman D."/>
            <person name="Rodriguez-Kessler M."/>
            <person name="Delgado-Sanchez P."/>
        </authorList>
    </citation>
    <scope>NUCLEOTIDE SEQUENCE</scope>
    <source>
        <tissue evidence="1">Cladode</tissue>
    </source>
</reference>
<dbReference type="EMBL" id="GISG01187240">
    <property type="protein sequence ID" value="MBA4655288.1"/>
    <property type="molecule type" value="Transcribed_RNA"/>
</dbReference>
<dbReference type="EMBL" id="GISG01187241">
    <property type="protein sequence ID" value="MBA4655289.1"/>
    <property type="molecule type" value="Transcribed_RNA"/>
</dbReference>
<name>A0A7C9E6Y6_OPUST</name>
<organism evidence="1">
    <name type="scientific">Opuntia streptacantha</name>
    <name type="common">Prickly pear cactus</name>
    <name type="synonym">Opuntia cardona</name>
    <dbReference type="NCBI Taxonomy" id="393608"/>
    <lineage>
        <taxon>Eukaryota</taxon>
        <taxon>Viridiplantae</taxon>
        <taxon>Streptophyta</taxon>
        <taxon>Embryophyta</taxon>
        <taxon>Tracheophyta</taxon>
        <taxon>Spermatophyta</taxon>
        <taxon>Magnoliopsida</taxon>
        <taxon>eudicotyledons</taxon>
        <taxon>Gunneridae</taxon>
        <taxon>Pentapetalae</taxon>
        <taxon>Caryophyllales</taxon>
        <taxon>Cactineae</taxon>
        <taxon>Cactaceae</taxon>
        <taxon>Opuntioideae</taxon>
        <taxon>Opuntia</taxon>
    </lineage>
</organism>
<sequence length="110" mass="12978">MVSFRVRVSTLGLRFGIERGRSGRRGRIRTTASVRARVRFGDWQFGQWGGVRWRQLGFLRKRSFREEGGDLVLLVHQWRSAIAGLARRSHCRASQSVTQYVCERERQREW</sequence>
<proteinExistence type="predicted"/>
<reference evidence="1" key="1">
    <citation type="journal article" date="2013" name="J. Plant Res.">
        <title>Effect of fungi and light on seed germination of three Opuntia species from semiarid lands of central Mexico.</title>
        <authorList>
            <person name="Delgado-Sanchez P."/>
            <person name="Jimenez-Bremont J.F."/>
            <person name="Guerrero-Gonzalez Mde L."/>
            <person name="Flores J."/>
        </authorList>
    </citation>
    <scope>NUCLEOTIDE SEQUENCE</scope>
    <source>
        <tissue evidence="1">Cladode</tissue>
    </source>
</reference>
<evidence type="ECO:0000313" key="1">
    <source>
        <dbReference type="EMBL" id="MBA4655288.1"/>
    </source>
</evidence>